<dbReference type="AlphaFoldDB" id="A0A1H0HW24"/>
<dbReference type="OrthoDB" id="26941at2"/>
<dbReference type="STRING" id="745820.SAMN04488053_10967"/>
<reference evidence="7" key="1">
    <citation type="submission" date="2016-10" db="EMBL/GenBank/DDBJ databases">
        <authorList>
            <person name="Varghese N."/>
            <person name="Submissions S."/>
        </authorList>
    </citation>
    <scope>NUCLEOTIDE SEQUENCE [LARGE SCALE GENOMIC DNA]</scope>
    <source>
        <strain evidence="7">CGMCC 1.10369</strain>
    </source>
</reference>
<keyword evidence="7" id="KW-1185">Reference proteome</keyword>
<evidence type="ECO:0000256" key="2">
    <source>
        <dbReference type="ARBA" id="ARBA00022692"/>
    </source>
</evidence>
<dbReference type="Pfam" id="PF07681">
    <property type="entry name" value="DoxX"/>
    <property type="match status" value="1"/>
</dbReference>
<evidence type="ECO:0000256" key="5">
    <source>
        <dbReference type="SAM" id="Phobius"/>
    </source>
</evidence>
<dbReference type="EMBL" id="FNIL01000009">
    <property type="protein sequence ID" value="SDO23369.1"/>
    <property type="molecule type" value="Genomic_DNA"/>
</dbReference>
<dbReference type="InterPro" id="IPR032808">
    <property type="entry name" value="DoxX"/>
</dbReference>
<dbReference type="PANTHER" id="PTHR39157:SF1">
    <property type="entry name" value="DOXX FAMILY PROTEIN"/>
    <property type="match status" value="1"/>
</dbReference>
<feature type="transmembrane region" description="Helical" evidence="5">
    <location>
        <begin position="85"/>
        <end position="110"/>
    </location>
</feature>
<keyword evidence="4 5" id="KW-0472">Membrane</keyword>
<protein>
    <submittedName>
        <fullName evidence="6">Thiosulfate dehydrogenase [quinone] large subunit</fullName>
    </submittedName>
</protein>
<evidence type="ECO:0000256" key="1">
    <source>
        <dbReference type="ARBA" id="ARBA00004141"/>
    </source>
</evidence>
<accession>A0A1H0HW24</accession>
<evidence type="ECO:0000256" key="4">
    <source>
        <dbReference type="ARBA" id="ARBA00023136"/>
    </source>
</evidence>
<evidence type="ECO:0000256" key="3">
    <source>
        <dbReference type="ARBA" id="ARBA00022989"/>
    </source>
</evidence>
<organism evidence="6 7">
    <name type="scientific">Alkalicoccus daliensis</name>
    <dbReference type="NCBI Taxonomy" id="745820"/>
    <lineage>
        <taxon>Bacteria</taxon>
        <taxon>Bacillati</taxon>
        <taxon>Bacillota</taxon>
        <taxon>Bacilli</taxon>
        <taxon>Bacillales</taxon>
        <taxon>Bacillaceae</taxon>
        <taxon>Alkalicoccus</taxon>
    </lineage>
</organism>
<keyword evidence="3 5" id="KW-1133">Transmembrane helix</keyword>
<evidence type="ECO:0000313" key="6">
    <source>
        <dbReference type="EMBL" id="SDO23369.1"/>
    </source>
</evidence>
<dbReference type="Proteomes" id="UP000198778">
    <property type="component" value="Unassembled WGS sequence"/>
</dbReference>
<dbReference type="PANTHER" id="PTHR39157">
    <property type="entry name" value="INTEGRAL MEMBRANE PROTEIN-RELATED"/>
    <property type="match status" value="1"/>
</dbReference>
<evidence type="ECO:0000313" key="7">
    <source>
        <dbReference type="Proteomes" id="UP000198778"/>
    </source>
</evidence>
<sequence>MFMNFLRNNKIAAGILTFIRLYVGYAWLTAGWGKVMGGFDAGGYLQGVVANEAVMTQYPTYHAFIENVAVPNAGLFSFMVAWGELLVGLGLILGVFTTAAAFFGIMMNFAFMFAGTISSNPWLVLFTIFLLAAGANAGRFGGDRWVIPYLRTNILGRDWLQKRIPQGRRPKAA</sequence>
<gene>
    <name evidence="6" type="ORF">SAMN04488053_10967</name>
</gene>
<comment type="subcellular location">
    <subcellularLocation>
        <location evidence="1">Membrane</location>
        <topology evidence="1">Multi-pass membrane protein</topology>
    </subcellularLocation>
</comment>
<proteinExistence type="predicted"/>
<name>A0A1H0HW24_9BACI</name>
<dbReference type="GO" id="GO:0016020">
    <property type="term" value="C:membrane"/>
    <property type="evidence" value="ECO:0007669"/>
    <property type="project" value="UniProtKB-SubCell"/>
</dbReference>
<keyword evidence="2 5" id="KW-0812">Transmembrane</keyword>
<dbReference type="RefSeq" id="WP_090843435.1">
    <property type="nucleotide sequence ID" value="NZ_FNIL01000009.1"/>
</dbReference>
<feature type="transmembrane region" description="Helical" evidence="5">
    <location>
        <begin position="122"/>
        <end position="141"/>
    </location>
</feature>